<name>A0ABQ4P4M1_9GAMM</name>
<protein>
    <recommendedName>
        <fullName evidence="4">Glutathione peroxidase</fullName>
    </recommendedName>
</protein>
<organism evidence="6 7">
    <name type="scientific">Shewanella algidipiscicola</name>
    <dbReference type="NCBI Taxonomy" id="614070"/>
    <lineage>
        <taxon>Bacteria</taxon>
        <taxon>Pseudomonadati</taxon>
        <taxon>Pseudomonadota</taxon>
        <taxon>Gammaproteobacteria</taxon>
        <taxon>Alteromonadales</taxon>
        <taxon>Shewanellaceae</taxon>
        <taxon>Shewanella</taxon>
    </lineage>
</organism>
<keyword evidence="7" id="KW-1185">Reference proteome</keyword>
<comment type="similarity">
    <text evidence="1 4">Belongs to the glutathione peroxidase family.</text>
</comment>
<reference evidence="6 7" key="1">
    <citation type="submission" date="2021-05" db="EMBL/GenBank/DDBJ databases">
        <title>Molecular characterization for Shewanella algae harboring chromosomal blaOXA-55-like strains isolated from clinical and environment sample.</title>
        <authorList>
            <person name="Ohama Y."/>
            <person name="Aoki K."/>
            <person name="Harada S."/>
            <person name="Moriya K."/>
            <person name="Ishii Y."/>
            <person name="Tateda K."/>
        </authorList>
    </citation>
    <scope>NUCLEOTIDE SEQUENCE [LARGE SCALE GENOMIC DNA]</scope>
    <source>
        <strain evidence="6 7">LMG 23746</strain>
    </source>
</reference>
<feature type="chain" id="PRO_5047086536" description="Glutathione peroxidase" evidence="5">
    <location>
        <begin position="23"/>
        <end position="180"/>
    </location>
</feature>
<dbReference type="EMBL" id="BPFB01000003">
    <property type="protein sequence ID" value="GIU42477.1"/>
    <property type="molecule type" value="Genomic_DNA"/>
</dbReference>
<dbReference type="InterPro" id="IPR036249">
    <property type="entry name" value="Thioredoxin-like_sf"/>
</dbReference>
<dbReference type="PANTHER" id="PTHR11592">
    <property type="entry name" value="GLUTATHIONE PEROXIDASE"/>
    <property type="match status" value="1"/>
</dbReference>
<dbReference type="PROSITE" id="PS00460">
    <property type="entry name" value="GLUTATHIONE_PEROXID_1"/>
    <property type="match status" value="1"/>
</dbReference>
<keyword evidence="2 4" id="KW-0575">Peroxidase</keyword>
<dbReference type="Proteomes" id="UP000761574">
    <property type="component" value="Unassembled WGS sequence"/>
</dbReference>
<evidence type="ECO:0000256" key="3">
    <source>
        <dbReference type="ARBA" id="ARBA00023002"/>
    </source>
</evidence>
<evidence type="ECO:0000256" key="2">
    <source>
        <dbReference type="ARBA" id="ARBA00022559"/>
    </source>
</evidence>
<evidence type="ECO:0000313" key="6">
    <source>
        <dbReference type="EMBL" id="GIU42477.1"/>
    </source>
</evidence>
<dbReference type="InterPro" id="IPR000889">
    <property type="entry name" value="Glutathione_peroxidase"/>
</dbReference>
<dbReference type="GO" id="GO:0004601">
    <property type="term" value="F:peroxidase activity"/>
    <property type="evidence" value="ECO:0007669"/>
    <property type="project" value="UniProtKB-KW"/>
</dbReference>
<dbReference type="Pfam" id="PF00255">
    <property type="entry name" value="GSHPx"/>
    <property type="match status" value="1"/>
</dbReference>
<accession>A0ABQ4P4M1</accession>
<keyword evidence="3 4" id="KW-0560">Oxidoreductase</keyword>
<dbReference type="CDD" id="cd00340">
    <property type="entry name" value="GSH_Peroxidase"/>
    <property type="match status" value="1"/>
</dbReference>
<sequence>MKSILLPLVVLGMASLSSQASAAECAEFFQVEARKLHSEQALDLCKLTQGKPVLVVNTASHCGYTSQFKGLEQLHQRYKDSGLVVLGFPSNDFNQEEAQEVKTADVCYINYGVTFTMLATGAVKGDAAQRPFDHLAAVTKAPSWNFNKYLISAGGKQVQRFASSVKPNDSVLIEAIEKQL</sequence>
<dbReference type="InterPro" id="IPR029759">
    <property type="entry name" value="GPX_AS"/>
</dbReference>
<proteinExistence type="inferred from homology"/>
<dbReference type="PROSITE" id="PS51355">
    <property type="entry name" value="GLUTATHIONE_PEROXID_3"/>
    <property type="match status" value="1"/>
</dbReference>
<dbReference type="Gene3D" id="3.40.30.10">
    <property type="entry name" value="Glutaredoxin"/>
    <property type="match status" value="1"/>
</dbReference>
<dbReference type="PIRSF" id="PIRSF000303">
    <property type="entry name" value="Glutathion_perox"/>
    <property type="match status" value="1"/>
</dbReference>
<dbReference type="PRINTS" id="PR01011">
    <property type="entry name" value="GLUTPROXDASE"/>
</dbReference>
<comment type="caution">
    <text evidence="6">The sequence shown here is derived from an EMBL/GenBank/DDBJ whole genome shotgun (WGS) entry which is preliminary data.</text>
</comment>
<evidence type="ECO:0000313" key="7">
    <source>
        <dbReference type="Proteomes" id="UP000761574"/>
    </source>
</evidence>
<dbReference type="PANTHER" id="PTHR11592:SF44">
    <property type="entry name" value="GLUTATHIONE PEROXIDASE"/>
    <property type="match status" value="1"/>
</dbReference>
<dbReference type="RefSeq" id="WP_119977848.1">
    <property type="nucleotide sequence ID" value="NZ_BPFB01000003.1"/>
</dbReference>
<evidence type="ECO:0000256" key="4">
    <source>
        <dbReference type="RuleBase" id="RU000499"/>
    </source>
</evidence>
<gene>
    <name evidence="6" type="ORF">TUM4630_03540</name>
</gene>
<keyword evidence="5" id="KW-0732">Signal</keyword>
<feature type="signal peptide" evidence="5">
    <location>
        <begin position="1"/>
        <end position="22"/>
    </location>
</feature>
<dbReference type="SUPFAM" id="SSF52833">
    <property type="entry name" value="Thioredoxin-like"/>
    <property type="match status" value="1"/>
</dbReference>
<evidence type="ECO:0000256" key="1">
    <source>
        <dbReference type="ARBA" id="ARBA00006926"/>
    </source>
</evidence>
<evidence type="ECO:0000256" key="5">
    <source>
        <dbReference type="SAM" id="SignalP"/>
    </source>
</evidence>